<dbReference type="InterPro" id="IPR001757">
    <property type="entry name" value="P_typ_ATPase"/>
</dbReference>
<keyword evidence="8 10" id="KW-1133">Transmembrane helix</keyword>
<dbReference type="Gene3D" id="3.40.50.1000">
    <property type="entry name" value="HAD superfamily/HAD-like"/>
    <property type="match status" value="1"/>
</dbReference>
<dbReference type="GO" id="GO:0016020">
    <property type="term" value="C:membrane"/>
    <property type="evidence" value="ECO:0007669"/>
    <property type="project" value="InterPro"/>
</dbReference>
<dbReference type="EMBL" id="FQXE01000005">
    <property type="protein sequence ID" value="SHH88045.1"/>
    <property type="molecule type" value="Genomic_DNA"/>
</dbReference>
<evidence type="ECO:0000256" key="2">
    <source>
        <dbReference type="ARBA" id="ARBA00022553"/>
    </source>
</evidence>
<dbReference type="SUPFAM" id="SSF81653">
    <property type="entry name" value="Calcium ATPase, transduction domain A"/>
    <property type="match status" value="1"/>
</dbReference>
<feature type="transmembrane region" description="Helical" evidence="10">
    <location>
        <begin position="731"/>
        <end position="749"/>
    </location>
</feature>
<protein>
    <submittedName>
        <fullName evidence="12">ATPase, P-type (Transporting), HAD superfamily, subfamily IC</fullName>
    </submittedName>
</protein>
<keyword evidence="2" id="KW-0597">Phosphoprotein</keyword>
<evidence type="ECO:0000256" key="9">
    <source>
        <dbReference type="ARBA" id="ARBA00023136"/>
    </source>
</evidence>
<gene>
    <name evidence="12" type="ORF">SAMN04488135_105295</name>
</gene>
<dbReference type="InterPro" id="IPR018303">
    <property type="entry name" value="ATPase_P-typ_P_site"/>
</dbReference>
<dbReference type="RefSeq" id="WP_073103383.1">
    <property type="nucleotide sequence ID" value="NZ_FQXE01000005.1"/>
</dbReference>
<feature type="domain" description="Cation-transporting P-type ATPase N-terminal" evidence="11">
    <location>
        <begin position="15"/>
        <end position="88"/>
    </location>
</feature>
<sequence length="914" mass="97199">MIRRHSTAQPSAEITWHALPVYDVLEQTRSSANGLQEGEAQRRLALHGLNQLAPAKRRGPLRRLLVQFHNVLLYVMLAASAITAMLGHWVDTGVLLAAVVLNAIIGFIQEGKAESALDAIHTMLAPRATVVRNGRRYEIDASSLAPGDLVALGSGDRVPADLRLIAAKDFHVEEAALTGESLPVEKGTEPVAADAPLGDRNCMAFMGTVALTGQASGIVIATGADTEIGRINQLLAGIQSVTTPLMRHINRFSYWLALVILAIAVVIFLFGTLVRGESAVAMFTMVVALVASAIPEGLPAIMTVTLALGVQRMARQKAIVRRLPAVETLGSVTVICTDKTGTLTRNEMTVQRVICAGQAFDVSGVGYGSAGEFSSGGRIVDAASHPVLARAIQAGVLCNDASLRQEGKHWLPGGDPTEVALLTLGHKAGLAPEPENAAMPRLDSIPFESANRYMATLHRDAQGQPWILLKGAPEQILDLCDWQLTDAGQAPLQVDYWRRMATDTAARGLRVLALASKSAAPRHACLDAEDIQAGFTLLALVGIVDLPREEAVRSVHACHQAGIRVKMITGDHADTARAIGAQLDIGVGKPAITGAEIAIMDDAALSRVVCDIDVFARASPEHKLRLVRALQADGQVVAMTGDGVNDAPALKRADVGISMGLKGTEAAKQASDMVLADDNFATIAIAVREGRAVYDNIKKFILFMLPTNGGEALIVIAALFSGLALPLTPAQVLWINMVTAGTLGVALAFEPPERGIMKRQPRPAQAPLLSAFFVWRIVFVSVLMMAGGLGLFLWEVGNGASPASARTIVVNAVVVSEMFYLLCSRYITASVLNREGLTGNPYVLWAIAGCAALQLIYTHAPFMQAIFGSSDLTPAEWLKVLGAGLAVFLCSELEKLLLRLQRHRRGAIHSGARP</sequence>
<reference evidence="12 13" key="1">
    <citation type="submission" date="2016-11" db="EMBL/GenBank/DDBJ databases">
        <authorList>
            <person name="Jaros S."/>
            <person name="Januszkiewicz K."/>
            <person name="Wedrychowicz H."/>
        </authorList>
    </citation>
    <scope>NUCLEOTIDE SEQUENCE [LARGE SCALE GENOMIC DNA]</scope>
    <source>
        <strain evidence="12 13">CGMCC 1.10190</strain>
    </source>
</reference>
<dbReference type="GO" id="GO:0016887">
    <property type="term" value="F:ATP hydrolysis activity"/>
    <property type="evidence" value="ECO:0007669"/>
    <property type="project" value="InterPro"/>
</dbReference>
<keyword evidence="13" id="KW-1185">Reference proteome</keyword>
<feature type="transmembrane region" description="Helical" evidence="10">
    <location>
        <begin position="92"/>
        <end position="108"/>
    </location>
</feature>
<dbReference type="SUPFAM" id="SSF56784">
    <property type="entry name" value="HAD-like"/>
    <property type="match status" value="1"/>
</dbReference>
<evidence type="ECO:0000256" key="7">
    <source>
        <dbReference type="ARBA" id="ARBA00022967"/>
    </source>
</evidence>
<dbReference type="Pfam" id="PF00689">
    <property type="entry name" value="Cation_ATPase_C"/>
    <property type="match status" value="1"/>
</dbReference>
<dbReference type="Pfam" id="PF00122">
    <property type="entry name" value="E1-E2_ATPase"/>
    <property type="match status" value="1"/>
</dbReference>
<evidence type="ECO:0000259" key="11">
    <source>
        <dbReference type="SMART" id="SM00831"/>
    </source>
</evidence>
<dbReference type="Proteomes" id="UP000184226">
    <property type="component" value="Unassembled WGS sequence"/>
</dbReference>
<evidence type="ECO:0000256" key="10">
    <source>
        <dbReference type="SAM" id="Phobius"/>
    </source>
</evidence>
<keyword evidence="9 10" id="KW-0472">Membrane</keyword>
<dbReference type="InterPro" id="IPR006068">
    <property type="entry name" value="ATPase_P-typ_cation-transptr_C"/>
</dbReference>
<keyword evidence="6" id="KW-0460">Magnesium</keyword>
<keyword evidence="4" id="KW-0547">Nucleotide-binding</keyword>
<dbReference type="Gene3D" id="1.20.1110.10">
    <property type="entry name" value="Calcium-transporting ATPase, transmembrane domain"/>
    <property type="match status" value="1"/>
</dbReference>
<keyword evidence="7" id="KW-1278">Translocase</keyword>
<feature type="transmembrane region" description="Helical" evidence="10">
    <location>
        <begin position="700"/>
        <end position="725"/>
    </location>
</feature>
<evidence type="ECO:0000313" key="12">
    <source>
        <dbReference type="EMBL" id="SHH88045.1"/>
    </source>
</evidence>
<dbReference type="PRINTS" id="PR00119">
    <property type="entry name" value="CATATPASE"/>
</dbReference>
<evidence type="ECO:0000256" key="4">
    <source>
        <dbReference type="ARBA" id="ARBA00022741"/>
    </source>
</evidence>
<dbReference type="InterPro" id="IPR023299">
    <property type="entry name" value="ATPase_P-typ_cyto_dom_N"/>
</dbReference>
<name>A0A1M5WKK9_9BURK</name>
<dbReference type="SFLD" id="SFLDG00002">
    <property type="entry name" value="C1.7:_P-type_atpase_like"/>
    <property type="match status" value="1"/>
</dbReference>
<dbReference type="SFLD" id="SFLDS00003">
    <property type="entry name" value="Haloacid_Dehalogenase"/>
    <property type="match status" value="1"/>
</dbReference>
<dbReference type="Gene3D" id="3.40.1110.10">
    <property type="entry name" value="Calcium-transporting ATPase, cytoplasmic domain N"/>
    <property type="match status" value="1"/>
</dbReference>
<dbReference type="InterPro" id="IPR023298">
    <property type="entry name" value="ATPase_P-typ_TM_dom_sf"/>
</dbReference>
<feature type="transmembrane region" description="Helical" evidence="10">
    <location>
        <begin position="805"/>
        <end position="822"/>
    </location>
</feature>
<feature type="transmembrane region" description="Helical" evidence="10">
    <location>
        <begin position="64"/>
        <end position="86"/>
    </location>
</feature>
<feature type="transmembrane region" description="Helical" evidence="10">
    <location>
        <begin position="769"/>
        <end position="793"/>
    </location>
</feature>
<dbReference type="Pfam" id="PF00690">
    <property type="entry name" value="Cation_ATPase_N"/>
    <property type="match status" value="1"/>
</dbReference>
<accession>A0A1M5WKK9</accession>
<dbReference type="NCBIfam" id="TIGR01494">
    <property type="entry name" value="ATPase_P-type"/>
    <property type="match status" value="2"/>
</dbReference>
<feature type="transmembrane region" description="Helical" evidence="10">
    <location>
        <begin position="254"/>
        <end position="274"/>
    </location>
</feature>
<feature type="transmembrane region" description="Helical" evidence="10">
    <location>
        <begin position="280"/>
        <end position="308"/>
    </location>
</feature>
<dbReference type="SFLD" id="SFLDF00027">
    <property type="entry name" value="p-type_atpase"/>
    <property type="match status" value="1"/>
</dbReference>
<dbReference type="GO" id="GO:0012505">
    <property type="term" value="C:endomembrane system"/>
    <property type="evidence" value="ECO:0007669"/>
    <property type="project" value="UniProtKB-SubCell"/>
</dbReference>
<comment type="subcellular location">
    <subcellularLocation>
        <location evidence="1">Endomembrane system</location>
        <topology evidence="1">Multi-pass membrane protein</topology>
    </subcellularLocation>
</comment>
<dbReference type="InterPro" id="IPR008250">
    <property type="entry name" value="ATPase_P-typ_transduc_dom_A_sf"/>
</dbReference>
<dbReference type="SUPFAM" id="SSF81665">
    <property type="entry name" value="Calcium ATPase, transmembrane domain M"/>
    <property type="match status" value="1"/>
</dbReference>
<dbReference type="PROSITE" id="PS00154">
    <property type="entry name" value="ATPASE_E1_E2"/>
    <property type="match status" value="1"/>
</dbReference>
<evidence type="ECO:0000256" key="8">
    <source>
        <dbReference type="ARBA" id="ARBA00022989"/>
    </source>
</evidence>
<evidence type="ECO:0000256" key="3">
    <source>
        <dbReference type="ARBA" id="ARBA00022692"/>
    </source>
</evidence>
<dbReference type="GO" id="GO:0005524">
    <property type="term" value="F:ATP binding"/>
    <property type="evidence" value="ECO:0007669"/>
    <property type="project" value="UniProtKB-KW"/>
</dbReference>
<evidence type="ECO:0000256" key="6">
    <source>
        <dbReference type="ARBA" id="ARBA00022842"/>
    </source>
</evidence>
<dbReference type="InterPro" id="IPR023214">
    <property type="entry name" value="HAD_sf"/>
</dbReference>
<evidence type="ECO:0000256" key="5">
    <source>
        <dbReference type="ARBA" id="ARBA00022840"/>
    </source>
</evidence>
<dbReference type="Gene3D" id="2.70.150.10">
    <property type="entry name" value="Calcium-transporting ATPase, cytoplasmic transduction domain A"/>
    <property type="match status" value="1"/>
</dbReference>
<dbReference type="STRING" id="658167.SAMN04488135_105295"/>
<dbReference type="AlphaFoldDB" id="A0A1M5WKK9"/>
<keyword evidence="3 10" id="KW-0812">Transmembrane</keyword>
<dbReference type="GO" id="GO:0015662">
    <property type="term" value="F:P-type ion transporter activity"/>
    <property type="evidence" value="ECO:0007669"/>
    <property type="project" value="UniProtKB-ARBA"/>
</dbReference>
<dbReference type="OrthoDB" id="9814270at2"/>
<dbReference type="PRINTS" id="PR00120">
    <property type="entry name" value="HATPASE"/>
</dbReference>
<dbReference type="FunFam" id="2.70.150.10:FF:000160">
    <property type="entry name" value="Sarcoplasmic/endoplasmic reticulum calcium ATPase 1"/>
    <property type="match status" value="1"/>
</dbReference>
<dbReference type="InterPro" id="IPR044492">
    <property type="entry name" value="P_typ_ATPase_HD_dom"/>
</dbReference>
<evidence type="ECO:0000313" key="13">
    <source>
        <dbReference type="Proteomes" id="UP000184226"/>
    </source>
</evidence>
<dbReference type="SUPFAM" id="SSF81660">
    <property type="entry name" value="Metal cation-transporting ATPase, ATP-binding domain N"/>
    <property type="match status" value="1"/>
</dbReference>
<dbReference type="InterPro" id="IPR036412">
    <property type="entry name" value="HAD-like_sf"/>
</dbReference>
<dbReference type="InterPro" id="IPR059000">
    <property type="entry name" value="ATPase_P-type_domA"/>
</dbReference>
<dbReference type="InterPro" id="IPR004014">
    <property type="entry name" value="ATPase_P-typ_cation-transptr_N"/>
</dbReference>
<dbReference type="Pfam" id="PF13246">
    <property type="entry name" value="Cation_ATPase"/>
    <property type="match status" value="1"/>
</dbReference>
<dbReference type="PANTHER" id="PTHR42861">
    <property type="entry name" value="CALCIUM-TRANSPORTING ATPASE"/>
    <property type="match status" value="1"/>
</dbReference>
<organism evidence="12 13">
    <name type="scientific">Pollutimonas bauzanensis</name>
    <dbReference type="NCBI Taxonomy" id="658167"/>
    <lineage>
        <taxon>Bacteria</taxon>
        <taxon>Pseudomonadati</taxon>
        <taxon>Pseudomonadota</taxon>
        <taxon>Betaproteobacteria</taxon>
        <taxon>Burkholderiales</taxon>
        <taxon>Alcaligenaceae</taxon>
        <taxon>Pollutimonas</taxon>
    </lineage>
</organism>
<dbReference type="SMART" id="SM00831">
    <property type="entry name" value="Cation_ATPase_N"/>
    <property type="match status" value="1"/>
</dbReference>
<keyword evidence="5" id="KW-0067">ATP-binding</keyword>
<evidence type="ECO:0000256" key="1">
    <source>
        <dbReference type="ARBA" id="ARBA00004127"/>
    </source>
</evidence>
<feature type="transmembrane region" description="Helical" evidence="10">
    <location>
        <begin position="842"/>
        <end position="860"/>
    </location>
</feature>
<proteinExistence type="predicted"/>
<dbReference type="CDD" id="cd02080">
    <property type="entry name" value="P-type_ATPase_cation"/>
    <property type="match status" value="1"/>
</dbReference>